<feature type="region of interest" description="Disordered" evidence="1">
    <location>
        <begin position="93"/>
        <end position="113"/>
    </location>
</feature>
<evidence type="ECO:0000313" key="2">
    <source>
        <dbReference type="EMBL" id="KAJ8932062.1"/>
    </source>
</evidence>
<sequence>MNICADILNYIDTDPGLLDTMTVKVIRLESVEAVKAKATEVLNQLTEADFQHCFQQWKSRMERCRDGQGEHIEGEKVATPHLVYGRKENFETNKNKLKNPYQQPLESHPAALNDDTHELAVAPGGAKGPIQYTHTEVNSS</sequence>
<dbReference type="Gene3D" id="3.30.420.10">
    <property type="entry name" value="Ribonuclease H-like superfamily/Ribonuclease H"/>
    <property type="match status" value="1"/>
</dbReference>
<accession>A0AAV8X0J3</accession>
<dbReference type="GO" id="GO:0003676">
    <property type="term" value="F:nucleic acid binding"/>
    <property type="evidence" value="ECO:0007669"/>
    <property type="project" value="InterPro"/>
</dbReference>
<keyword evidence="3" id="KW-1185">Reference proteome</keyword>
<organism evidence="2 3">
    <name type="scientific">Aromia moschata</name>
    <dbReference type="NCBI Taxonomy" id="1265417"/>
    <lineage>
        <taxon>Eukaryota</taxon>
        <taxon>Metazoa</taxon>
        <taxon>Ecdysozoa</taxon>
        <taxon>Arthropoda</taxon>
        <taxon>Hexapoda</taxon>
        <taxon>Insecta</taxon>
        <taxon>Pterygota</taxon>
        <taxon>Neoptera</taxon>
        <taxon>Endopterygota</taxon>
        <taxon>Coleoptera</taxon>
        <taxon>Polyphaga</taxon>
        <taxon>Cucujiformia</taxon>
        <taxon>Chrysomeloidea</taxon>
        <taxon>Cerambycidae</taxon>
        <taxon>Cerambycinae</taxon>
        <taxon>Callichromatini</taxon>
        <taxon>Aromia</taxon>
    </lineage>
</organism>
<dbReference type="InterPro" id="IPR036397">
    <property type="entry name" value="RNaseH_sf"/>
</dbReference>
<dbReference type="EMBL" id="JAPWTK010001627">
    <property type="protein sequence ID" value="KAJ8932062.1"/>
    <property type="molecule type" value="Genomic_DNA"/>
</dbReference>
<evidence type="ECO:0000256" key="1">
    <source>
        <dbReference type="SAM" id="MobiDB-lite"/>
    </source>
</evidence>
<comment type="caution">
    <text evidence="2">The sequence shown here is derived from an EMBL/GenBank/DDBJ whole genome shotgun (WGS) entry which is preliminary data.</text>
</comment>
<dbReference type="AlphaFoldDB" id="A0AAV8X0J3"/>
<proteinExistence type="predicted"/>
<protein>
    <submittedName>
        <fullName evidence="2">Uncharacterized protein</fullName>
    </submittedName>
</protein>
<reference evidence="2" key="1">
    <citation type="journal article" date="2023" name="Insect Mol. Biol.">
        <title>Genome sequencing provides insights into the evolution of gene families encoding plant cell wall-degrading enzymes in longhorned beetles.</title>
        <authorList>
            <person name="Shin N.R."/>
            <person name="Okamura Y."/>
            <person name="Kirsch R."/>
            <person name="Pauchet Y."/>
        </authorList>
    </citation>
    <scope>NUCLEOTIDE SEQUENCE</scope>
    <source>
        <strain evidence="2">AMC_N1</strain>
    </source>
</reference>
<name>A0AAV8X0J3_9CUCU</name>
<dbReference type="Proteomes" id="UP001162162">
    <property type="component" value="Unassembled WGS sequence"/>
</dbReference>
<evidence type="ECO:0000313" key="3">
    <source>
        <dbReference type="Proteomes" id="UP001162162"/>
    </source>
</evidence>
<gene>
    <name evidence="2" type="ORF">NQ318_000619</name>
</gene>